<reference evidence="4" key="2">
    <citation type="submission" date="2019-09" db="UniProtKB">
        <authorList>
            <consortium name="WormBaseParasite"/>
        </authorList>
    </citation>
    <scope>IDENTIFICATION</scope>
</reference>
<dbReference type="WBParaSite" id="HPBE_0001279001-mRNA-1">
    <property type="protein sequence ID" value="HPBE_0001279001-mRNA-1"/>
    <property type="gene ID" value="HPBE_0001279001"/>
</dbReference>
<protein>
    <submittedName>
        <fullName evidence="4">Elf4 domain-containing protein</fullName>
    </submittedName>
</protein>
<evidence type="ECO:0000313" key="4">
    <source>
        <dbReference type="WBParaSite" id="HPBE_0001279001-mRNA-1"/>
    </source>
</evidence>
<reference evidence="2 3" key="1">
    <citation type="submission" date="2018-11" db="EMBL/GenBank/DDBJ databases">
        <authorList>
            <consortium name="Pathogen Informatics"/>
        </authorList>
    </citation>
    <scope>NUCLEOTIDE SEQUENCE [LARGE SCALE GENOMIC DNA]</scope>
</reference>
<accession>A0A3P8DBE5</accession>
<evidence type="ECO:0000256" key="1">
    <source>
        <dbReference type="SAM" id="MobiDB-lite"/>
    </source>
</evidence>
<evidence type="ECO:0000313" key="2">
    <source>
        <dbReference type="EMBL" id="VDO93635.1"/>
    </source>
</evidence>
<feature type="region of interest" description="Disordered" evidence="1">
    <location>
        <begin position="44"/>
        <end position="75"/>
    </location>
</feature>
<keyword evidence="3" id="KW-1185">Reference proteome</keyword>
<proteinExistence type="predicted"/>
<accession>A0A183FWH7</accession>
<organism evidence="3 4">
    <name type="scientific">Heligmosomoides polygyrus</name>
    <name type="common">Parasitic roundworm</name>
    <dbReference type="NCBI Taxonomy" id="6339"/>
    <lineage>
        <taxon>Eukaryota</taxon>
        <taxon>Metazoa</taxon>
        <taxon>Ecdysozoa</taxon>
        <taxon>Nematoda</taxon>
        <taxon>Chromadorea</taxon>
        <taxon>Rhabditida</taxon>
        <taxon>Rhabditina</taxon>
        <taxon>Rhabditomorpha</taxon>
        <taxon>Strongyloidea</taxon>
        <taxon>Heligmosomidae</taxon>
        <taxon>Heligmosomoides</taxon>
    </lineage>
</organism>
<dbReference type="Proteomes" id="UP000050761">
    <property type="component" value="Unassembled WGS sequence"/>
</dbReference>
<sequence length="75" mass="8613">MVHYVDQRTSHIKTTVDESLHEVEEVCELNKEILREVREQTRLLREIQSSSRSRSPQPGPGGTSVRPTQTKKSIL</sequence>
<feature type="compositionally biased region" description="Polar residues" evidence="1">
    <location>
        <begin position="65"/>
        <end position="75"/>
    </location>
</feature>
<gene>
    <name evidence="2" type="ORF">HPBE_LOCUS12791</name>
</gene>
<evidence type="ECO:0000313" key="3">
    <source>
        <dbReference type="Proteomes" id="UP000050761"/>
    </source>
</evidence>
<dbReference type="AlphaFoldDB" id="A0A183FWH7"/>
<name>A0A183FWH7_HELPZ</name>
<dbReference type="EMBL" id="UZAH01027641">
    <property type="protein sequence ID" value="VDO93635.1"/>
    <property type="molecule type" value="Genomic_DNA"/>
</dbReference>